<dbReference type="GeneTree" id="ENSGT00940000164519"/>
<dbReference type="GO" id="GO:0006817">
    <property type="term" value="P:phosphate ion transport"/>
    <property type="evidence" value="ECO:0007669"/>
    <property type="project" value="TreeGrafter"/>
</dbReference>
<protein>
    <submittedName>
        <fullName evidence="10">Xenotropic and polytropic retrovirus receptor 1 homolog</fullName>
    </submittedName>
</protein>
<keyword evidence="4 7" id="KW-1133">Transmembrane helix</keyword>
<sequence length="667" mass="77507">MKFAEHLSVHLTPEWRKQYIDYEALKKMLHVAQEQAPVSEVTEPSVIQRYYTSLEERFFQISEKELTKINTFYAEKLAEAQRRLATLQSELEVVLDVQKDDGLKASGHHRRNVFYRPHRHRARHKTMCDLKLAFSELYLSLILLQNYQNLNVTGFCKILKKYDKMFATVQGAGWRAVHVEISPVYTSKKIDQLITEVESLYTHHLEGGDRAKAMKRLRVPPLGVAQPTPVWTTFRVGMECGLILALAVLIIIKGTIYVSQKASLWPLLRIYRGGFIIIEFIFLLGINIYGWRKAGVNHTLIFELDPRNNLSHQQLFELAGLLGILWCLSLLACLFHSSIHTPMQVNPLVLYGFMLLLLINPTKTFYYKSRVWLLKLLFRICTAPFHKVGFADFWLADQLNSLGPIFLDLWSIICFYTYDVNWESEQGLLNPPADALMRNSYASGVTCFIQCIPPWIRFAQCLRRYRDSGDAFPHLANAGKYSTVFIMVTFAALYSTEKGKSQALKSCVSTIVTVGWDLKMDWGLLDKKTKENKFLREETVYRYKAYYYCAVVQDVILRIAWVLNIIFVQMKQSDVSEIVTTTFGPLEVFRRFVWNFFRLENEHLNNCGHFRAVRDISVAPLYRDNQAALERMMDQVDGARHVRKIKDDKRKSSFSFKRSRLVLWFVK</sequence>
<dbReference type="PROSITE" id="PS51380">
    <property type="entry name" value="EXS"/>
    <property type="match status" value="1"/>
</dbReference>
<dbReference type="STRING" id="7868.ENSCMIP00000001055"/>
<evidence type="ECO:0000256" key="2">
    <source>
        <dbReference type="ARBA" id="ARBA00009665"/>
    </source>
</evidence>
<reference evidence="11" key="3">
    <citation type="journal article" date="2014" name="Nature">
        <title>Elephant shark genome provides unique insights into gnathostome evolution.</title>
        <authorList>
            <consortium name="International Elephant Shark Genome Sequencing Consortium"/>
            <person name="Venkatesh B."/>
            <person name="Lee A.P."/>
            <person name="Ravi V."/>
            <person name="Maurya A.K."/>
            <person name="Lian M.M."/>
            <person name="Swann J.B."/>
            <person name="Ohta Y."/>
            <person name="Flajnik M.F."/>
            <person name="Sutoh Y."/>
            <person name="Kasahara M."/>
            <person name="Hoon S."/>
            <person name="Gangu V."/>
            <person name="Roy S.W."/>
            <person name="Irimia M."/>
            <person name="Korzh V."/>
            <person name="Kondrychyn I."/>
            <person name="Lim Z.W."/>
            <person name="Tay B.H."/>
            <person name="Tohari S."/>
            <person name="Kong K.W."/>
            <person name="Ho S."/>
            <person name="Lorente-Galdos B."/>
            <person name="Quilez J."/>
            <person name="Marques-Bonet T."/>
            <person name="Raney B.J."/>
            <person name="Ingham P.W."/>
            <person name="Tay A."/>
            <person name="Hillier L.W."/>
            <person name="Minx P."/>
            <person name="Boehm T."/>
            <person name="Wilson R.K."/>
            <person name="Brenner S."/>
            <person name="Warren W.C."/>
        </authorList>
    </citation>
    <scope>NUCLEOTIDE SEQUENCE [LARGE SCALE GENOMIC DNA]</scope>
</reference>
<evidence type="ECO:0000313" key="10">
    <source>
        <dbReference type="Ensembl" id="ENSCMIP00000001055.1"/>
    </source>
</evidence>
<feature type="domain" description="EXS" evidence="8">
    <location>
        <begin position="437"/>
        <end position="631"/>
    </location>
</feature>
<evidence type="ECO:0000259" key="8">
    <source>
        <dbReference type="PROSITE" id="PS51380"/>
    </source>
</evidence>
<feature type="coiled-coil region" evidence="6">
    <location>
        <begin position="70"/>
        <end position="97"/>
    </location>
</feature>
<dbReference type="GO" id="GO:0005886">
    <property type="term" value="C:plasma membrane"/>
    <property type="evidence" value="ECO:0007669"/>
    <property type="project" value="TreeGrafter"/>
</dbReference>
<dbReference type="Proteomes" id="UP000314986">
    <property type="component" value="Unassembled WGS sequence"/>
</dbReference>
<dbReference type="CDD" id="cd14477">
    <property type="entry name" value="SPX_XPR1_like"/>
    <property type="match status" value="1"/>
</dbReference>
<dbReference type="Ensembl" id="ENSCMIT00000001108.1">
    <property type="protein sequence ID" value="ENSCMIP00000001055.1"/>
    <property type="gene ID" value="ENSCMIG00000000684.1"/>
</dbReference>
<name>A0A4W3GEL3_CALMI</name>
<proteinExistence type="inferred from homology"/>
<organism evidence="10 11">
    <name type="scientific">Callorhinchus milii</name>
    <name type="common">Ghost shark</name>
    <dbReference type="NCBI Taxonomy" id="7868"/>
    <lineage>
        <taxon>Eukaryota</taxon>
        <taxon>Metazoa</taxon>
        <taxon>Chordata</taxon>
        <taxon>Craniata</taxon>
        <taxon>Vertebrata</taxon>
        <taxon>Chondrichthyes</taxon>
        <taxon>Holocephali</taxon>
        <taxon>Chimaeriformes</taxon>
        <taxon>Callorhinchidae</taxon>
        <taxon>Callorhinchus</taxon>
    </lineage>
</organism>
<evidence type="ECO:0000256" key="4">
    <source>
        <dbReference type="ARBA" id="ARBA00022989"/>
    </source>
</evidence>
<comment type="subcellular location">
    <subcellularLocation>
        <location evidence="1">Membrane</location>
        <topology evidence="1">Multi-pass membrane protein</topology>
    </subcellularLocation>
</comment>
<feature type="transmembrane region" description="Helical" evidence="7">
    <location>
        <begin position="270"/>
        <end position="291"/>
    </location>
</feature>
<evidence type="ECO:0000256" key="6">
    <source>
        <dbReference type="SAM" id="Coils"/>
    </source>
</evidence>
<dbReference type="Pfam" id="PF03124">
    <property type="entry name" value="EXS"/>
    <property type="match status" value="1"/>
</dbReference>
<reference evidence="11" key="2">
    <citation type="journal article" date="2007" name="PLoS Biol.">
        <title>Survey sequencing and comparative analysis of the elephant shark (Callorhinchus milii) genome.</title>
        <authorList>
            <person name="Venkatesh B."/>
            <person name="Kirkness E.F."/>
            <person name="Loh Y.H."/>
            <person name="Halpern A.L."/>
            <person name="Lee A.P."/>
            <person name="Johnson J."/>
            <person name="Dandona N."/>
            <person name="Viswanathan L.D."/>
            <person name="Tay A."/>
            <person name="Venter J.C."/>
            <person name="Strausberg R.L."/>
            <person name="Brenner S."/>
        </authorList>
    </citation>
    <scope>NUCLEOTIDE SEQUENCE [LARGE SCALE GENOMIC DNA]</scope>
</reference>
<keyword evidence="5 7" id="KW-0472">Membrane</keyword>
<evidence type="ECO:0000256" key="1">
    <source>
        <dbReference type="ARBA" id="ARBA00004141"/>
    </source>
</evidence>
<dbReference type="GO" id="GO:0000822">
    <property type="term" value="F:inositol hexakisphosphate binding"/>
    <property type="evidence" value="ECO:0007669"/>
    <property type="project" value="TreeGrafter"/>
</dbReference>
<dbReference type="Pfam" id="PF03105">
    <property type="entry name" value="SPX"/>
    <property type="match status" value="2"/>
</dbReference>
<reference evidence="11" key="1">
    <citation type="journal article" date="2006" name="Science">
        <title>Ancient noncoding elements conserved in the human genome.</title>
        <authorList>
            <person name="Venkatesh B."/>
            <person name="Kirkness E.F."/>
            <person name="Loh Y.H."/>
            <person name="Halpern A.L."/>
            <person name="Lee A.P."/>
            <person name="Johnson J."/>
            <person name="Dandona N."/>
            <person name="Viswanathan L.D."/>
            <person name="Tay A."/>
            <person name="Venter J.C."/>
            <person name="Strausberg R.L."/>
            <person name="Brenner S."/>
        </authorList>
    </citation>
    <scope>NUCLEOTIDE SEQUENCE [LARGE SCALE GENOMIC DNA]</scope>
</reference>
<dbReference type="OMA" id="HECYESD"/>
<dbReference type="AlphaFoldDB" id="A0A4W3GEL3"/>
<evidence type="ECO:0000256" key="7">
    <source>
        <dbReference type="SAM" id="Phobius"/>
    </source>
</evidence>
<comment type="similarity">
    <text evidence="2">Belongs to the SYG1 (TC 2.A.94) family.</text>
</comment>
<evidence type="ECO:0000256" key="5">
    <source>
        <dbReference type="ARBA" id="ARBA00023136"/>
    </source>
</evidence>
<dbReference type="PROSITE" id="PS51382">
    <property type="entry name" value="SPX"/>
    <property type="match status" value="1"/>
</dbReference>
<evidence type="ECO:0000259" key="9">
    <source>
        <dbReference type="PROSITE" id="PS51382"/>
    </source>
</evidence>
<gene>
    <name evidence="10" type="primary">LOC103183058</name>
</gene>
<feature type="transmembrane region" description="Helical" evidence="7">
    <location>
        <begin position="315"/>
        <end position="336"/>
    </location>
</feature>
<keyword evidence="11" id="KW-1185">Reference proteome</keyword>
<reference evidence="10" key="5">
    <citation type="submission" date="2025-09" db="UniProtKB">
        <authorList>
            <consortium name="Ensembl"/>
        </authorList>
    </citation>
    <scope>IDENTIFICATION</scope>
</reference>
<feature type="domain" description="SPX" evidence="9">
    <location>
        <begin position="1"/>
        <end position="176"/>
    </location>
</feature>
<dbReference type="InterPro" id="IPR004342">
    <property type="entry name" value="EXS_C"/>
</dbReference>
<feature type="transmembrane region" description="Helical" evidence="7">
    <location>
        <begin position="236"/>
        <end position="258"/>
    </location>
</feature>
<evidence type="ECO:0000313" key="11">
    <source>
        <dbReference type="Proteomes" id="UP000314986"/>
    </source>
</evidence>
<keyword evidence="6" id="KW-0175">Coiled coil</keyword>
<reference evidence="10" key="4">
    <citation type="submission" date="2025-08" db="UniProtKB">
        <authorList>
            <consortium name="Ensembl"/>
        </authorList>
    </citation>
    <scope>IDENTIFICATION</scope>
</reference>
<dbReference type="InterPro" id="IPR004331">
    <property type="entry name" value="SPX_dom"/>
</dbReference>
<keyword evidence="3 7" id="KW-0812">Transmembrane</keyword>
<evidence type="ECO:0000256" key="3">
    <source>
        <dbReference type="ARBA" id="ARBA00022692"/>
    </source>
</evidence>
<dbReference type="GO" id="GO:0016036">
    <property type="term" value="P:cellular response to phosphate starvation"/>
    <property type="evidence" value="ECO:0007669"/>
    <property type="project" value="TreeGrafter"/>
</dbReference>
<dbReference type="PANTHER" id="PTHR10783">
    <property type="entry name" value="XENOTROPIC AND POLYTROPIC RETROVIRUS RECEPTOR 1-RELATED"/>
    <property type="match status" value="1"/>
</dbReference>
<dbReference type="InParanoid" id="A0A4W3GEL3"/>
<feature type="transmembrane region" description="Helical" evidence="7">
    <location>
        <begin position="348"/>
        <end position="367"/>
    </location>
</feature>
<accession>A0A4W3GEL3</accession>
<dbReference type="PANTHER" id="PTHR10783:SF103">
    <property type="entry name" value="SOLUTE CARRIER FAMILY 53 MEMBER 1"/>
    <property type="match status" value="1"/>
</dbReference>
<dbReference type="GO" id="GO:0005794">
    <property type="term" value="C:Golgi apparatus"/>
    <property type="evidence" value="ECO:0007669"/>
    <property type="project" value="TreeGrafter"/>
</dbReference>